<dbReference type="RefSeq" id="WP_066654562.1">
    <property type="nucleotide sequence ID" value="NZ_CBCSCL010000022.1"/>
</dbReference>
<dbReference type="OrthoDB" id="8626101at2"/>
<evidence type="ECO:0000313" key="1">
    <source>
        <dbReference type="EMBL" id="ANN76513.1"/>
    </source>
</evidence>
<dbReference type="KEGG" id="bfz:BAU07_04750"/>
<proteinExistence type="predicted"/>
<evidence type="ECO:0008006" key="3">
    <source>
        <dbReference type="Google" id="ProtNLM"/>
    </source>
</evidence>
<keyword evidence="2" id="KW-1185">Reference proteome</keyword>
<protein>
    <recommendedName>
        <fullName evidence="3">Thymidylate kinase-like domain-containing protein</fullName>
    </recommendedName>
</protein>
<gene>
    <name evidence="1" type="ORF">BAU07_04750</name>
</gene>
<dbReference type="EMBL" id="CP016172">
    <property type="protein sequence ID" value="ANN76513.1"/>
    <property type="molecule type" value="Genomic_DNA"/>
</dbReference>
<organism evidence="1 2">
    <name type="scientific">Bordetella flabilis</name>
    <dbReference type="NCBI Taxonomy" id="463014"/>
    <lineage>
        <taxon>Bacteria</taxon>
        <taxon>Pseudomonadati</taxon>
        <taxon>Pseudomonadota</taxon>
        <taxon>Betaproteobacteria</taxon>
        <taxon>Burkholderiales</taxon>
        <taxon>Alcaligenaceae</taxon>
        <taxon>Bordetella</taxon>
    </lineage>
</organism>
<dbReference type="STRING" id="463014.BAU07_04750"/>
<sequence length="415" mass="47845">MESSSCTQVLETLIALGETGRIPWVMLRPRTVDPSDAFEGDFDFMVDGRRFDEVLRTVFSVCQAGGVSFVLRQLSAFKRQIELLDERARCVTIELWTHAEFRTRDRRGHLTRAAVNYEAYEKLDIEARGALLAALFLLHLHHKDKDLDAPLVRQRIQYFARLAGGEPALRQALDDLQAGTRDTGRARQAALDFLRRRGIPIDSPWRILAQRTRWAVGAAVHWPSWRTTAVVGPDGSGKSALIEDIRHSPLGKVFRFQRFKRFFRRPLFYLAQREPRNVRDEKMLWLILPVAWVYFSLSRLFTGWRRPLVLDRYFYDYFVRNVRSDTLPFRRIAAYGLCSALTPRPQRLIVASCPADVIHQRKLEMTQPAILAMYDMYLDQVHRGRLPLTLFCYTGASPALSRRHVAAFLGLPDTA</sequence>
<dbReference type="SUPFAM" id="SSF52540">
    <property type="entry name" value="P-loop containing nucleoside triphosphate hydrolases"/>
    <property type="match status" value="1"/>
</dbReference>
<accession>A0A193GA54</accession>
<evidence type="ECO:0000313" key="2">
    <source>
        <dbReference type="Proteomes" id="UP000091926"/>
    </source>
</evidence>
<dbReference type="Gene3D" id="3.40.50.300">
    <property type="entry name" value="P-loop containing nucleotide triphosphate hydrolases"/>
    <property type="match status" value="1"/>
</dbReference>
<name>A0A193GA54_9BORD</name>
<dbReference type="InterPro" id="IPR027417">
    <property type="entry name" value="P-loop_NTPase"/>
</dbReference>
<reference evidence="1 2" key="1">
    <citation type="submission" date="2016-06" db="EMBL/GenBank/DDBJ databases">
        <title>Complete genome sequences of Bordetella bronchialis and Bordetella flabilis.</title>
        <authorList>
            <person name="LiPuma J.J."/>
            <person name="Spilker T."/>
        </authorList>
    </citation>
    <scope>NUCLEOTIDE SEQUENCE [LARGE SCALE GENOMIC DNA]</scope>
    <source>
        <strain evidence="1 2">AU10664</strain>
    </source>
</reference>
<dbReference type="Proteomes" id="UP000091926">
    <property type="component" value="Chromosome"/>
</dbReference>
<dbReference type="AlphaFoldDB" id="A0A193GA54"/>